<proteinExistence type="predicted"/>
<evidence type="ECO:0000256" key="2">
    <source>
        <dbReference type="SAM" id="Phobius"/>
    </source>
</evidence>
<dbReference type="EMBL" id="BX294134">
    <property type="protein sequence ID" value="CAD71799.1"/>
    <property type="molecule type" value="Genomic_DNA"/>
</dbReference>
<dbReference type="CDD" id="cd08168">
    <property type="entry name" value="Cytochrom_C3"/>
    <property type="match status" value="1"/>
</dbReference>
<dbReference type="AlphaFoldDB" id="Q7UY49"/>
<gene>
    <name evidence="4" type="primary">mtrA</name>
    <name evidence="4" type="ordered locus">RB878</name>
</gene>
<dbReference type="OrthoDB" id="234670at2"/>
<dbReference type="InterPro" id="IPR023155">
    <property type="entry name" value="Cyt_c-552/4"/>
</dbReference>
<keyword evidence="2" id="KW-1133">Transmembrane helix</keyword>
<dbReference type="SUPFAM" id="SSF48695">
    <property type="entry name" value="Multiheme cytochromes"/>
    <property type="match status" value="1"/>
</dbReference>
<organism evidence="4 5">
    <name type="scientific">Rhodopirellula baltica (strain DSM 10527 / NCIMB 13988 / SH1)</name>
    <dbReference type="NCBI Taxonomy" id="243090"/>
    <lineage>
        <taxon>Bacteria</taxon>
        <taxon>Pseudomonadati</taxon>
        <taxon>Planctomycetota</taxon>
        <taxon>Planctomycetia</taxon>
        <taxon>Pirellulales</taxon>
        <taxon>Pirellulaceae</taxon>
        <taxon>Rhodopirellula</taxon>
    </lineage>
</organism>
<keyword evidence="5" id="KW-1185">Reference proteome</keyword>
<dbReference type="InterPro" id="IPR051829">
    <property type="entry name" value="Multiheme_Cytochr_ET"/>
</dbReference>
<dbReference type="HOGENOM" id="CLU_046129_0_0_0"/>
<dbReference type="Pfam" id="PF13435">
    <property type="entry name" value="Cytochrome_C554"/>
    <property type="match status" value="1"/>
</dbReference>
<sequence length="480" mass="53272">MFALADSSGSRVWLIAAIIVGLFVAVAYIVHDSDDQSELVEKLSRKLDSPASVIPKSEQPTDVVRVTSTVVAQKDVLPGSWVLQKEDKPRPRLILPFESLEDGPSASRTPGEVSAEHANEEGFLGADSCADCHQTRHSGFLLTAHHRTSSVATQNRILGSLESPDNQLTTSDPDLSVTMHSKEDSVVQEVSLADWSVDVPMDVITGSGKVAQTFLYWDEDRLFQSFASYFSGADRWLTSPGFEDLDANFGRVIRTECLECHVTYIEQTEPPNHYQSSSAVWGISCERCHGPGKSHVEYHIANPESKTAEHIVHPNELPRERQLDICGQCHSGSFDFKKPAFSFRPGDDLSDFHHTLKPDFDDSGIHTSNQLARLRKSECFLNSEMTCTACHDPHVAQRGDEAFFRQACLNCHEAEHCGMRPELPVSIADQCVQCHMPSTQIDDLAGMKLQGLTLSMADHFIRVDREHAKKIKDQTTDSTK</sequence>
<dbReference type="eggNOG" id="COG3303">
    <property type="taxonomic scope" value="Bacteria"/>
</dbReference>
<keyword evidence="2" id="KW-0472">Membrane</keyword>
<dbReference type="STRING" id="243090.RB878"/>
<evidence type="ECO:0000256" key="1">
    <source>
        <dbReference type="ARBA" id="ARBA00022729"/>
    </source>
</evidence>
<accession>Q7UY49</accession>
<keyword evidence="1" id="KW-0732">Signal</keyword>
<evidence type="ECO:0000259" key="3">
    <source>
        <dbReference type="Pfam" id="PF13435"/>
    </source>
</evidence>
<dbReference type="InterPro" id="IPR036280">
    <property type="entry name" value="Multihaem_cyt_sf"/>
</dbReference>
<dbReference type="KEGG" id="rba:RB878"/>
<feature type="domain" description="Cytochrome c-552/4" evidence="3">
    <location>
        <begin position="254"/>
        <end position="290"/>
    </location>
</feature>
<dbReference type="PATRIC" id="fig|243090.15.peg.417"/>
<dbReference type="Gene3D" id="1.10.1130.10">
    <property type="entry name" value="Flavocytochrome C3, Chain A"/>
    <property type="match status" value="1"/>
</dbReference>
<evidence type="ECO:0000313" key="5">
    <source>
        <dbReference type="Proteomes" id="UP000001025"/>
    </source>
</evidence>
<name>Q7UY49_RHOBA</name>
<dbReference type="PANTHER" id="PTHR35038">
    <property type="entry name" value="DISSIMILATORY SULFITE REDUCTASE SIRA"/>
    <property type="match status" value="1"/>
</dbReference>
<dbReference type="InParanoid" id="Q7UY49"/>
<feature type="transmembrane region" description="Helical" evidence="2">
    <location>
        <begin position="12"/>
        <end position="30"/>
    </location>
</feature>
<dbReference type="PANTHER" id="PTHR35038:SF8">
    <property type="entry name" value="C-TYPE POLYHEME CYTOCHROME OMCC"/>
    <property type="match status" value="1"/>
</dbReference>
<dbReference type="EnsemblBacteria" id="CAD71799">
    <property type="protein sequence ID" value="CAD71799"/>
    <property type="gene ID" value="RB878"/>
</dbReference>
<reference evidence="4 5" key="1">
    <citation type="journal article" date="2003" name="Proc. Natl. Acad. Sci. U.S.A.">
        <title>Complete genome sequence of the marine planctomycete Pirellula sp. strain 1.</title>
        <authorList>
            <person name="Gloeckner F.O."/>
            <person name="Kube M."/>
            <person name="Bauer M."/>
            <person name="Teeling H."/>
            <person name="Lombardot T."/>
            <person name="Ludwig W."/>
            <person name="Gade D."/>
            <person name="Beck A."/>
            <person name="Borzym K."/>
            <person name="Heitmann K."/>
            <person name="Rabus R."/>
            <person name="Schlesner H."/>
            <person name="Amann R."/>
            <person name="Reinhardt R."/>
        </authorList>
    </citation>
    <scope>NUCLEOTIDE SEQUENCE [LARGE SCALE GENOMIC DNA]</scope>
    <source>
        <strain evidence="5">DSM 10527 / NCIMB 13988 / SH1</strain>
    </source>
</reference>
<dbReference type="Proteomes" id="UP000001025">
    <property type="component" value="Chromosome"/>
</dbReference>
<evidence type="ECO:0000313" key="4">
    <source>
        <dbReference type="EMBL" id="CAD71799.1"/>
    </source>
</evidence>
<keyword evidence="2" id="KW-0812">Transmembrane</keyword>
<protein>
    <submittedName>
        <fullName evidence="4">Similar to c-type cytochrome</fullName>
    </submittedName>
</protein>